<protein>
    <submittedName>
        <fullName evidence="3">Transglycosylase SLT domain-containing protein</fullName>
    </submittedName>
</protein>
<proteinExistence type="inferred from homology"/>
<evidence type="ECO:0000256" key="1">
    <source>
        <dbReference type="ARBA" id="ARBA00009387"/>
    </source>
</evidence>
<reference evidence="3 4" key="1">
    <citation type="submission" date="2023-02" db="EMBL/GenBank/DDBJ databases">
        <title>Devosia algicola sp. nov., isolated from the phycosphere of marine algae.</title>
        <authorList>
            <person name="Kim J.M."/>
            <person name="Lee J.K."/>
            <person name="Choi B.J."/>
            <person name="Bayburt H."/>
            <person name="Jeon C.O."/>
        </authorList>
    </citation>
    <scope>NUCLEOTIDE SEQUENCE [LARGE SCALE GENOMIC DNA]</scope>
    <source>
        <strain evidence="3 4">G20-9</strain>
    </source>
</reference>
<dbReference type="InterPro" id="IPR008258">
    <property type="entry name" value="Transglycosylase_SLT_dom_1"/>
</dbReference>
<gene>
    <name evidence="3" type="ORF">PSQ19_06285</name>
</gene>
<comment type="similarity">
    <text evidence="1">Belongs to the virb1 family.</text>
</comment>
<dbReference type="Proteomes" id="UP001220530">
    <property type="component" value="Chromosome"/>
</dbReference>
<dbReference type="Gene3D" id="1.10.530.10">
    <property type="match status" value="1"/>
</dbReference>
<feature type="domain" description="Transglycosylase SLT" evidence="2">
    <location>
        <begin position="17"/>
        <end position="70"/>
    </location>
</feature>
<sequence length="289" mass="31282">MAVQPIAVPQSLAYVLNAAGDRNGVDFDYLLQTAMRESSLDPTAKATSSSAVGLFQFLAGTWLQVMKQQGPRLGYGQYADQITSDGQGGYSIADPQMRAKILKLREDPQIASDLAAAFTKSNGDYLSHKFGRMPSAGELYIAHFLGAQGAERMFKAGLADPDQIAAKLFPQQAAANRNIFYANGTPRTIRDVYRALVSKHGNDGGASTNFAVQQMAQQPPERPVEEVVPSRFSRENMSFTGLFRTELETGKASPIEPLPELPDSAFFTQALRQGAVGGLAGECWILLDQ</sequence>
<evidence type="ECO:0000313" key="3">
    <source>
        <dbReference type="EMBL" id="WDR03671.1"/>
    </source>
</evidence>
<organism evidence="3 4">
    <name type="scientific">Devosia algicola</name>
    <dbReference type="NCBI Taxonomy" id="3026418"/>
    <lineage>
        <taxon>Bacteria</taxon>
        <taxon>Pseudomonadati</taxon>
        <taxon>Pseudomonadota</taxon>
        <taxon>Alphaproteobacteria</taxon>
        <taxon>Hyphomicrobiales</taxon>
        <taxon>Devosiaceae</taxon>
        <taxon>Devosia</taxon>
    </lineage>
</organism>
<dbReference type="Pfam" id="PF01464">
    <property type="entry name" value="SLT"/>
    <property type="match status" value="1"/>
</dbReference>
<dbReference type="InterPro" id="IPR023346">
    <property type="entry name" value="Lysozyme-like_dom_sf"/>
</dbReference>
<dbReference type="EMBL" id="CP118246">
    <property type="protein sequence ID" value="WDR03671.1"/>
    <property type="molecule type" value="Genomic_DNA"/>
</dbReference>
<name>A0ABY7YQV9_9HYPH</name>
<keyword evidence="4" id="KW-1185">Reference proteome</keyword>
<evidence type="ECO:0000313" key="4">
    <source>
        <dbReference type="Proteomes" id="UP001220530"/>
    </source>
</evidence>
<dbReference type="RefSeq" id="WP_282220061.1">
    <property type="nucleotide sequence ID" value="NZ_CP118246.1"/>
</dbReference>
<accession>A0ABY7YQV9</accession>
<evidence type="ECO:0000259" key="2">
    <source>
        <dbReference type="Pfam" id="PF01464"/>
    </source>
</evidence>
<dbReference type="SUPFAM" id="SSF53955">
    <property type="entry name" value="Lysozyme-like"/>
    <property type="match status" value="1"/>
</dbReference>